<feature type="region of interest" description="Disordered" evidence="6">
    <location>
        <begin position="954"/>
        <end position="987"/>
    </location>
</feature>
<feature type="region of interest" description="Disordered" evidence="6">
    <location>
        <begin position="730"/>
        <end position="758"/>
    </location>
</feature>
<dbReference type="EC" id="2.7.11.1" evidence="8"/>
<evidence type="ECO:0000313" key="8">
    <source>
        <dbReference type="EMBL" id="KAA1260274.1"/>
    </source>
</evidence>
<evidence type="ECO:0000313" key="9">
    <source>
        <dbReference type="Proteomes" id="UP000322699"/>
    </source>
</evidence>
<keyword evidence="9" id="KW-1185">Reference proteome</keyword>
<name>A0A5B1CLQ3_9BACT</name>
<dbReference type="InterPro" id="IPR008271">
    <property type="entry name" value="Ser/Thr_kinase_AS"/>
</dbReference>
<keyword evidence="1 8" id="KW-0808">Transferase</keyword>
<dbReference type="Gene3D" id="3.30.200.20">
    <property type="entry name" value="Phosphorylase Kinase, domain 1"/>
    <property type="match status" value="1"/>
</dbReference>
<sequence>MPSDPSLPNDPSTVRRNRSDSVGSGSGVSIGSATESSSDSQSGSRSKSQLDSQQIAEAHTVIRDSAGQVPGSQIPGSQLPGSQIPGSQIPGSASEGKQTPVAVAKVLLGQRLNHFRIDELIGGGGMGAVFRAHDEKLDRTVAIKVIPFVGDDPDLQRRFRNESQSAAKLDHQRIAKVFDTGRHGRWHYIVFEYIEGTNIRDWIHSKGVLSIDEAVLFTCQIADALGHASERGITHRDVKPSNVLIAGEGHIKLVDMGLARSDSLGLADDMTASGVTLGTFDYISPEQAHDPRDADLRSDIYSLGCTLYFMLTGMPPYPGGTMLQKLLSHGNAPPPDPRAIRKQVSENLVAVINKMLAKKPAQRYQDTNHLIADLREVAARDNLVGAQSVAPVELTSSGPLLAWLEKHLPWVVAATLLVAVALWLRLESAASRQSIVVPSSASAPVMVDAEGTPITTGTISSPPMLTAPPMTEIPISPLLIEASNGGVEAGSNGTSQGSQQNKGVDDRDFNNGSVGEQAARANQTVNDALQSAVGFAGNLTDSVRRVVRPDLVAWEKAQPLSLVKDTLADAELFDPSSIRVVAAPQRDEVRIGADRQIYCTTLAQGIELAKRYEIGVVEIISPKIYSAPIRIDANSLRIQSTVNQSIIVFDSGEAMTMQRPSMCTLGPGIAEFQNIHFVWDVPEDEIDGGAMFQAEAGTELSLSASTITINNPAKRGEVYAIDVVTDPKSNASDDFGDSDFRDREFRGGEFRDRQQTTSRDQDVFPMVAIDFDNVIVRGEATMIHMDHAAKLWLRWNNGLLAVSGRMIDTAGTREPLSASVGPMILLMTRVTAHAASGFCRVRLGASGSYPFSINRSARNCVFIVDDSLPHFEFVNYPLSRKVNSGSQDLRLGGSSNVYVSDPLRTDPLLRMTMSNGEVIVSEMDSLANADLDWADESQPRWNVSWASGKLPTLSMSSRRPSDYRQDQTPNPGFEEESLPSLPVIAEF</sequence>
<organism evidence="8 9">
    <name type="scientific">Rubripirellula obstinata</name>
    <dbReference type="NCBI Taxonomy" id="406547"/>
    <lineage>
        <taxon>Bacteria</taxon>
        <taxon>Pseudomonadati</taxon>
        <taxon>Planctomycetota</taxon>
        <taxon>Planctomycetia</taxon>
        <taxon>Pirellulales</taxon>
        <taxon>Pirellulaceae</taxon>
        <taxon>Rubripirellula</taxon>
    </lineage>
</organism>
<protein>
    <submittedName>
        <fullName evidence="8">Serine/threonine-protein kinase PknB</fullName>
        <ecNumber evidence="8">2.7.11.1</ecNumber>
    </submittedName>
</protein>
<dbReference type="CDD" id="cd14014">
    <property type="entry name" value="STKc_PknB_like"/>
    <property type="match status" value="1"/>
</dbReference>
<reference evidence="8 9" key="1">
    <citation type="submission" date="2019-08" db="EMBL/GenBank/DDBJ databases">
        <title>Deep-cultivation of Planctomycetes and their phenomic and genomic characterization uncovers novel biology.</title>
        <authorList>
            <person name="Wiegand S."/>
            <person name="Jogler M."/>
            <person name="Boedeker C."/>
            <person name="Pinto D."/>
            <person name="Vollmers J."/>
            <person name="Rivas-Marin E."/>
            <person name="Kohn T."/>
            <person name="Peeters S.H."/>
            <person name="Heuer A."/>
            <person name="Rast P."/>
            <person name="Oberbeckmann S."/>
            <person name="Bunk B."/>
            <person name="Jeske O."/>
            <person name="Meyerdierks A."/>
            <person name="Storesund J.E."/>
            <person name="Kallscheuer N."/>
            <person name="Luecker S."/>
            <person name="Lage O.M."/>
            <person name="Pohl T."/>
            <person name="Merkel B.J."/>
            <person name="Hornburger P."/>
            <person name="Mueller R.-W."/>
            <person name="Bruemmer F."/>
            <person name="Labrenz M."/>
            <person name="Spormann A.M."/>
            <person name="Op Den Camp H."/>
            <person name="Overmann J."/>
            <person name="Amann R."/>
            <person name="Jetten M.S.M."/>
            <person name="Mascher T."/>
            <person name="Medema M.H."/>
            <person name="Devos D.P."/>
            <person name="Kaster A.-K."/>
            <person name="Ovreas L."/>
            <person name="Rohde M."/>
            <person name="Galperin M.Y."/>
            <person name="Jogler C."/>
        </authorList>
    </citation>
    <scope>NUCLEOTIDE SEQUENCE [LARGE SCALE GENOMIC DNA]</scope>
    <source>
        <strain evidence="8 9">LF1</strain>
    </source>
</reference>
<feature type="region of interest" description="Disordered" evidence="6">
    <location>
        <begin position="1"/>
        <end position="55"/>
    </location>
</feature>
<feature type="domain" description="Protein kinase" evidence="7">
    <location>
        <begin position="115"/>
        <end position="378"/>
    </location>
</feature>
<feature type="region of interest" description="Disordered" evidence="6">
    <location>
        <begin position="484"/>
        <end position="513"/>
    </location>
</feature>
<feature type="compositionally biased region" description="Polar residues" evidence="6">
    <location>
        <begin position="70"/>
        <end position="97"/>
    </location>
</feature>
<evidence type="ECO:0000256" key="1">
    <source>
        <dbReference type="ARBA" id="ARBA00022679"/>
    </source>
</evidence>
<evidence type="ECO:0000259" key="7">
    <source>
        <dbReference type="PROSITE" id="PS50011"/>
    </source>
</evidence>
<dbReference type="InterPro" id="IPR017441">
    <property type="entry name" value="Protein_kinase_ATP_BS"/>
</dbReference>
<keyword evidence="3 8" id="KW-0418">Kinase</keyword>
<feature type="compositionally biased region" description="Basic and acidic residues" evidence="6">
    <location>
        <begin position="738"/>
        <end position="758"/>
    </location>
</feature>
<dbReference type="PROSITE" id="PS50011">
    <property type="entry name" value="PROTEIN_KINASE_DOM"/>
    <property type="match status" value="1"/>
</dbReference>
<evidence type="ECO:0000256" key="2">
    <source>
        <dbReference type="ARBA" id="ARBA00022741"/>
    </source>
</evidence>
<feature type="compositionally biased region" description="Polar residues" evidence="6">
    <location>
        <begin position="491"/>
        <end position="502"/>
    </location>
</feature>
<dbReference type="Gene3D" id="1.10.510.10">
    <property type="entry name" value="Transferase(Phosphotransferase) domain 1"/>
    <property type="match status" value="1"/>
</dbReference>
<dbReference type="RefSeq" id="WP_068259522.1">
    <property type="nucleotide sequence ID" value="NZ_LWSK01000010.1"/>
</dbReference>
<feature type="binding site" evidence="5">
    <location>
        <position position="144"/>
    </location>
    <ligand>
        <name>ATP</name>
        <dbReference type="ChEBI" id="CHEBI:30616"/>
    </ligand>
</feature>
<dbReference type="GO" id="GO:0005524">
    <property type="term" value="F:ATP binding"/>
    <property type="evidence" value="ECO:0007669"/>
    <property type="project" value="UniProtKB-UniRule"/>
</dbReference>
<feature type="compositionally biased region" description="Low complexity" evidence="6">
    <location>
        <begin position="20"/>
        <end position="53"/>
    </location>
</feature>
<proteinExistence type="predicted"/>
<evidence type="ECO:0000256" key="6">
    <source>
        <dbReference type="SAM" id="MobiDB-lite"/>
    </source>
</evidence>
<dbReference type="PROSITE" id="PS00108">
    <property type="entry name" value="PROTEIN_KINASE_ST"/>
    <property type="match status" value="1"/>
</dbReference>
<evidence type="ECO:0000256" key="3">
    <source>
        <dbReference type="ARBA" id="ARBA00022777"/>
    </source>
</evidence>
<gene>
    <name evidence="8" type="primary">pknB_11</name>
    <name evidence="8" type="ORF">LF1_28130</name>
</gene>
<feature type="region of interest" description="Disordered" evidence="6">
    <location>
        <begin position="67"/>
        <end position="97"/>
    </location>
</feature>
<evidence type="ECO:0000256" key="5">
    <source>
        <dbReference type="PROSITE-ProRule" id="PRU10141"/>
    </source>
</evidence>
<dbReference type="EMBL" id="VRLW01000001">
    <property type="protein sequence ID" value="KAA1260274.1"/>
    <property type="molecule type" value="Genomic_DNA"/>
</dbReference>
<dbReference type="AlphaFoldDB" id="A0A5B1CLQ3"/>
<dbReference type="InterPro" id="IPR011009">
    <property type="entry name" value="Kinase-like_dom_sf"/>
</dbReference>
<accession>A0A5B1CLQ3</accession>
<dbReference type="SMART" id="SM00220">
    <property type="entry name" value="S_TKc"/>
    <property type="match status" value="1"/>
</dbReference>
<dbReference type="SUPFAM" id="SSF56112">
    <property type="entry name" value="Protein kinase-like (PK-like)"/>
    <property type="match status" value="1"/>
</dbReference>
<keyword evidence="2 5" id="KW-0547">Nucleotide-binding</keyword>
<comment type="caution">
    <text evidence="8">The sequence shown here is derived from an EMBL/GenBank/DDBJ whole genome shotgun (WGS) entry which is preliminary data.</text>
</comment>
<dbReference type="InterPro" id="IPR000719">
    <property type="entry name" value="Prot_kinase_dom"/>
</dbReference>
<dbReference type="GO" id="GO:0004674">
    <property type="term" value="F:protein serine/threonine kinase activity"/>
    <property type="evidence" value="ECO:0007669"/>
    <property type="project" value="UniProtKB-EC"/>
</dbReference>
<evidence type="ECO:0000256" key="4">
    <source>
        <dbReference type="ARBA" id="ARBA00022840"/>
    </source>
</evidence>
<dbReference type="PROSITE" id="PS00107">
    <property type="entry name" value="PROTEIN_KINASE_ATP"/>
    <property type="match status" value="1"/>
</dbReference>
<dbReference type="OrthoDB" id="6111975at2"/>
<keyword evidence="4 5" id="KW-0067">ATP-binding</keyword>
<dbReference type="Proteomes" id="UP000322699">
    <property type="component" value="Unassembled WGS sequence"/>
</dbReference>
<dbReference type="PANTHER" id="PTHR43289">
    <property type="entry name" value="MITOGEN-ACTIVATED PROTEIN KINASE KINASE KINASE 20-RELATED"/>
    <property type="match status" value="1"/>
</dbReference>
<dbReference type="PANTHER" id="PTHR43289:SF6">
    <property type="entry name" value="SERINE_THREONINE-PROTEIN KINASE NEKL-3"/>
    <property type="match status" value="1"/>
</dbReference>
<dbReference type="Pfam" id="PF00069">
    <property type="entry name" value="Pkinase"/>
    <property type="match status" value="1"/>
</dbReference>